<dbReference type="PANTHER" id="PTHR43963">
    <property type="entry name" value="CARBONYL REDUCTASE 1-RELATED"/>
    <property type="match status" value="1"/>
</dbReference>
<dbReference type="Proteomes" id="UP000324241">
    <property type="component" value="Unassembled WGS sequence"/>
</dbReference>
<accession>A0A5M9M632</accession>
<evidence type="ECO:0000313" key="6">
    <source>
        <dbReference type="Proteomes" id="UP000324241"/>
    </source>
</evidence>
<keyword evidence="2" id="KW-0521">NADP</keyword>
<dbReference type="EMBL" id="QUQM01000008">
    <property type="protein sequence ID" value="KAA8642268.1"/>
    <property type="molecule type" value="Genomic_DNA"/>
</dbReference>
<dbReference type="InterPro" id="IPR002347">
    <property type="entry name" value="SDR_fam"/>
</dbReference>
<comment type="similarity">
    <text evidence="1 4">Belongs to the short-chain dehydrogenases/reductases (SDR) family.</text>
</comment>
<dbReference type="VEuPathDB" id="FungiDB:EYZ11_006666"/>
<reference evidence="5 6" key="1">
    <citation type="submission" date="2019-08" db="EMBL/GenBank/DDBJ databases">
        <title>The genome sequence of a newly discovered highly antifungal drug resistant Aspergillus species, Aspergillus tanneri NIH 1004.</title>
        <authorList>
            <person name="Mounaud S."/>
            <person name="Singh I."/>
            <person name="Joardar V."/>
            <person name="Pakala S."/>
            <person name="Pakala S."/>
            <person name="Venepally P."/>
            <person name="Chung J.K."/>
            <person name="Losada L."/>
            <person name="Nierman W.C."/>
        </authorList>
    </citation>
    <scope>NUCLEOTIDE SEQUENCE [LARGE SCALE GENOMIC DNA]</scope>
    <source>
        <strain evidence="5 6">NIH1004</strain>
    </source>
</reference>
<evidence type="ECO:0000256" key="4">
    <source>
        <dbReference type="RuleBase" id="RU000363"/>
    </source>
</evidence>
<gene>
    <name evidence="5" type="ORF">ATNIH1004_011209</name>
</gene>
<evidence type="ECO:0000313" key="5">
    <source>
        <dbReference type="EMBL" id="KAA8642268.1"/>
    </source>
</evidence>
<evidence type="ECO:0008006" key="7">
    <source>
        <dbReference type="Google" id="ProtNLM"/>
    </source>
</evidence>
<dbReference type="GO" id="GO:0016491">
    <property type="term" value="F:oxidoreductase activity"/>
    <property type="evidence" value="ECO:0007669"/>
    <property type="project" value="UniProtKB-KW"/>
</dbReference>
<dbReference type="GeneID" id="54333910"/>
<keyword evidence="3" id="KW-0560">Oxidoreductase</keyword>
<dbReference type="AlphaFoldDB" id="A0A5M9M632"/>
<dbReference type="InterPro" id="IPR036291">
    <property type="entry name" value="NAD(P)-bd_dom_sf"/>
</dbReference>
<organism evidence="5 6">
    <name type="scientific">Aspergillus tanneri</name>
    <dbReference type="NCBI Taxonomy" id="1220188"/>
    <lineage>
        <taxon>Eukaryota</taxon>
        <taxon>Fungi</taxon>
        <taxon>Dikarya</taxon>
        <taxon>Ascomycota</taxon>
        <taxon>Pezizomycotina</taxon>
        <taxon>Eurotiomycetes</taxon>
        <taxon>Eurotiomycetidae</taxon>
        <taxon>Eurotiales</taxon>
        <taxon>Aspergillaceae</taxon>
        <taxon>Aspergillus</taxon>
        <taxon>Aspergillus subgen. Circumdati</taxon>
    </lineage>
</organism>
<proteinExistence type="inferred from homology"/>
<dbReference type="Pfam" id="PF00106">
    <property type="entry name" value="adh_short"/>
    <property type="match status" value="1"/>
</dbReference>
<dbReference type="Gene3D" id="3.40.50.720">
    <property type="entry name" value="NAD(P)-binding Rossmann-like Domain"/>
    <property type="match status" value="1"/>
</dbReference>
<evidence type="ECO:0000256" key="1">
    <source>
        <dbReference type="ARBA" id="ARBA00006484"/>
    </source>
</evidence>
<comment type="caution">
    <text evidence="5">The sequence shown here is derived from an EMBL/GenBank/DDBJ whole genome shotgun (WGS) entry which is preliminary data.</text>
</comment>
<dbReference type="OrthoDB" id="191139at2759"/>
<dbReference type="PRINTS" id="PR00080">
    <property type="entry name" value="SDRFAMILY"/>
</dbReference>
<sequence>MADQGIRKYSFQQAKADVVISDPYNSYILIMPEKVVLVTGANQGLGFAIVQVASLRHPSNTYILCSRDLNAGQQSVQKLRDLGVTAKIDLVQLDVTDDQQIAAVARHVTDTYGKLDVLVNNAGIIRVPPQNDLSGARKTYNEILNVNITSVAIVTTAFTPLLYKSSDPIVINLSSGLGSIQNSLTKKMGRSPPYGSSKIGVNGLTVHMQVAENDRVEAEGTSDKPLIRFYVCAPGPLKTAFTNFWPNGRSPEDGAEVIVQLLADDSKKYDGGSYWEYVDNQMKVVPW</sequence>
<dbReference type="SUPFAM" id="SSF51735">
    <property type="entry name" value="NAD(P)-binding Rossmann-fold domains"/>
    <property type="match status" value="1"/>
</dbReference>
<dbReference type="PRINTS" id="PR00081">
    <property type="entry name" value="GDHRDH"/>
</dbReference>
<evidence type="ECO:0000256" key="2">
    <source>
        <dbReference type="ARBA" id="ARBA00022857"/>
    </source>
</evidence>
<protein>
    <recommendedName>
        <fullName evidence="7">Short chain dehydrogenase/reductase family protein</fullName>
    </recommendedName>
</protein>
<dbReference type="PANTHER" id="PTHR43963:SF6">
    <property type="entry name" value="CHAIN DEHYDROGENASE FAMILY PROTEIN, PUTATIVE (AFU_ORTHOLOGUE AFUA_3G15350)-RELATED"/>
    <property type="match status" value="1"/>
</dbReference>
<evidence type="ECO:0000256" key="3">
    <source>
        <dbReference type="ARBA" id="ARBA00023002"/>
    </source>
</evidence>
<dbReference type="RefSeq" id="XP_033421630.1">
    <property type="nucleotide sequence ID" value="XM_033575775.1"/>
</dbReference>
<name>A0A5M9M632_9EURO</name>